<dbReference type="AlphaFoldDB" id="A0AAD5G2Y3"/>
<dbReference type="InterPro" id="IPR036259">
    <property type="entry name" value="MFS_trans_sf"/>
</dbReference>
<dbReference type="PANTHER" id="PTHR11654">
    <property type="entry name" value="OLIGOPEPTIDE TRANSPORTER-RELATED"/>
    <property type="match status" value="1"/>
</dbReference>
<dbReference type="CDD" id="cd17416">
    <property type="entry name" value="MFS_NPF1_2"/>
    <property type="match status" value="1"/>
</dbReference>
<feature type="transmembrane region" description="Helical" evidence="7">
    <location>
        <begin position="133"/>
        <end position="157"/>
    </location>
</feature>
<dbReference type="InterPro" id="IPR018456">
    <property type="entry name" value="PTR2_symporter_CS"/>
</dbReference>
<reference evidence="8" key="1">
    <citation type="submission" date="2022-06" db="EMBL/GenBank/DDBJ databases">
        <title>Uncovering the hologenomic basis of an extraordinary plant invasion.</title>
        <authorList>
            <person name="Bieker V.C."/>
            <person name="Martin M.D."/>
            <person name="Gilbert T."/>
            <person name="Hodgins K."/>
            <person name="Battlay P."/>
            <person name="Petersen B."/>
            <person name="Wilson J."/>
        </authorList>
    </citation>
    <scope>NUCLEOTIDE SEQUENCE</scope>
    <source>
        <strain evidence="8">AA19_3_7</strain>
        <tissue evidence="8">Leaf</tissue>
    </source>
</reference>
<evidence type="ECO:0000256" key="7">
    <source>
        <dbReference type="SAM" id="Phobius"/>
    </source>
</evidence>
<feature type="transmembrane region" description="Helical" evidence="7">
    <location>
        <begin position="531"/>
        <end position="548"/>
    </location>
</feature>
<comment type="caution">
    <text evidence="8">The sequence shown here is derived from an EMBL/GenBank/DDBJ whole genome shotgun (WGS) entry which is preliminary data.</text>
</comment>
<dbReference type="GO" id="GO:0006857">
    <property type="term" value="P:oligopeptide transport"/>
    <property type="evidence" value="ECO:0007669"/>
    <property type="project" value="InterPro"/>
</dbReference>
<evidence type="ECO:0000256" key="1">
    <source>
        <dbReference type="ARBA" id="ARBA00004141"/>
    </source>
</evidence>
<dbReference type="PROSITE" id="PS01022">
    <property type="entry name" value="PTR2_1"/>
    <property type="match status" value="1"/>
</dbReference>
<feature type="transmembrane region" description="Helical" evidence="7">
    <location>
        <begin position="320"/>
        <end position="339"/>
    </location>
</feature>
<keyword evidence="5 7" id="KW-0472">Membrane</keyword>
<keyword evidence="9" id="KW-1185">Reference proteome</keyword>
<feature type="transmembrane region" description="Helical" evidence="7">
    <location>
        <begin position="178"/>
        <end position="199"/>
    </location>
</feature>
<evidence type="ECO:0000313" key="8">
    <source>
        <dbReference type="EMBL" id="KAI7725726.1"/>
    </source>
</evidence>
<feature type="transmembrane region" description="Helical" evidence="7">
    <location>
        <begin position="359"/>
        <end position="380"/>
    </location>
</feature>
<name>A0AAD5G2Y3_AMBAR</name>
<organism evidence="8 9">
    <name type="scientific">Ambrosia artemisiifolia</name>
    <name type="common">Common ragweed</name>
    <dbReference type="NCBI Taxonomy" id="4212"/>
    <lineage>
        <taxon>Eukaryota</taxon>
        <taxon>Viridiplantae</taxon>
        <taxon>Streptophyta</taxon>
        <taxon>Embryophyta</taxon>
        <taxon>Tracheophyta</taxon>
        <taxon>Spermatophyta</taxon>
        <taxon>Magnoliopsida</taxon>
        <taxon>eudicotyledons</taxon>
        <taxon>Gunneridae</taxon>
        <taxon>Pentapetalae</taxon>
        <taxon>asterids</taxon>
        <taxon>campanulids</taxon>
        <taxon>Asterales</taxon>
        <taxon>Asteraceae</taxon>
        <taxon>Asteroideae</taxon>
        <taxon>Heliantheae alliance</taxon>
        <taxon>Heliantheae</taxon>
        <taxon>Ambrosia</taxon>
    </lineage>
</organism>
<feature type="transmembrane region" description="Helical" evidence="7">
    <location>
        <begin position="87"/>
        <end position="106"/>
    </location>
</feature>
<dbReference type="GO" id="GO:0016020">
    <property type="term" value="C:membrane"/>
    <property type="evidence" value="ECO:0007669"/>
    <property type="project" value="UniProtKB-SubCell"/>
</dbReference>
<comment type="similarity">
    <text evidence="2">Belongs to the major facilitator superfamily. Proton-dependent oligopeptide transporter (POT/PTR) (TC 2.A.17) family.</text>
</comment>
<keyword evidence="3 7" id="KW-0812">Transmembrane</keyword>
<protein>
    <submittedName>
        <fullName evidence="8">Uncharacterized protein</fullName>
    </submittedName>
</protein>
<sequence length="573" mass="63876">MGEELNQERNNTSRKKGGLITMPFIIANEAFERVASYGLVPNMILYLMSDYNVGVAKGTNIIFLWTAATNFAPVLGAFLSDSYLGRFLTIGLGSLVSLLGMSLLWLTTMVPQLKPPPCNQLTEACKPPTTSQYAFLLISFMLISLGGGGVKPCSLAFGAEQIDNTKNPNNKRTLESFFGWYYAAAMIAVLIAYTVIVYVQDHAGWKVGFGVPPILTLLSVVLFFIASPLYVKMKVEKSIFTSFVQVIVVAYRNRNIVDGPSNQWHYYQKDKDSDTMPTKKLRFLNKACIIKDPKDITPNGVASNPWRLCTVEQVEELKSLIRVLPLWTSGLLMSINISQSTFPVIQAKTMNRHLGSSNFQIPPASFSFFAFIMLVIWVIVYDRIIIPIASKIASKPVHIDVRLRIGIGIAFSTLAMATSAIIEHVRRTKAIEQGFRDNPHAVINMSAMWLVPQYCLHGLAEALNIIGQNEFYYSEFPKSMSSIAASLFLLGLAVANLLASVILNMVEKLTRGNGKEGWIATNINQGHYDRYYWVLVVISFINLLYFVVCSRAYGPCVNEMVKDECIEEPNEDL</sequence>
<evidence type="ECO:0000313" key="9">
    <source>
        <dbReference type="Proteomes" id="UP001206925"/>
    </source>
</evidence>
<dbReference type="EMBL" id="JAMZMK010011872">
    <property type="protein sequence ID" value="KAI7725726.1"/>
    <property type="molecule type" value="Genomic_DNA"/>
</dbReference>
<comment type="similarity">
    <text evidence="6">Belongs to the major facilitator superfamily. Phosphate:H(+) symporter (TC 2.A.1.9) family.</text>
</comment>
<dbReference type="Proteomes" id="UP001206925">
    <property type="component" value="Unassembled WGS sequence"/>
</dbReference>
<feature type="transmembrane region" description="Helical" evidence="7">
    <location>
        <begin position="401"/>
        <end position="422"/>
    </location>
</feature>
<feature type="transmembrane region" description="Helical" evidence="7">
    <location>
        <begin position="483"/>
        <end position="506"/>
    </location>
</feature>
<evidence type="ECO:0000256" key="2">
    <source>
        <dbReference type="ARBA" id="ARBA00005982"/>
    </source>
</evidence>
<dbReference type="Gene3D" id="1.20.1250.20">
    <property type="entry name" value="MFS general substrate transporter like domains"/>
    <property type="match status" value="1"/>
</dbReference>
<dbReference type="InterPro" id="IPR000109">
    <property type="entry name" value="POT_fam"/>
</dbReference>
<proteinExistence type="inferred from homology"/>
<accession>A0AAD5G2Y3</accession>
<dbReference type="GO" id="GO:0022857">
    <property type="term" value="F:transmembrane transporter activity"/>
    <property type="evidence" value="ECO:0007669"/>
    <property type="project" value="InterPro"/>
</dbReference>
<keyword evidence="4 7" id="KW-1133">Transmembrane helix</keyword>
<evidence type="ECO:0000256" key="4">
    <source>
        <dbReference type="ARBA" id="ARBA00022989"/>
    </source>
</evidence>
<evidence type="ECO:0000256" key="6">
    <source>
        <dbReference type="ARBA" id="ARBA00044504"/>
    </source>
</evidence>
<dbReference type="SUPFAM" id="SSF103473">
    <property type="entry name" value="MFS general substrate transporter"/>
    <property type="match status" value="1"/>
</dbReference>
<feature type="transmembrane region" description="Helical" evidence="7">
    <location>
        <begin position="61"/>
        <end position="80"/>
    </location>
</feature>
<dbReference type="Pfam" id="PF00854">
    <property type="entry name" value="PTR2"/>
    <property type="match status" value="1"/>
</dbReference>
<comment type="subcellular location">
    <subcellularLocation>
        <location evidence="1">Membrane</location>
        <topology evidence="1">Multi-pass membrane protein</topology>
    </subcellularLocation>
</comment>
<evidence type="ECO:0000256" key="5">
    <source>
        <dbReference type="ARBA" id="ARBA00023136"/>
    </source>
</evidence>
<feature type="transmembrane region" description="Helical" evidence="7">
    <location>
        <begin position="211"/>
        <end position="231"/>
    </location>
</feature>
<gene>
    <name evidence="8" type="ORF">M8C21_016605</name>
</gene>
<evidence type="ECO:0000256" key="3">
    <source>
        <dbReference type="ARBA" id="ARBA00022692"/>
    </source>
</evidence>